<dbReference type="GO" id="GO:0016787">
    <property type="term" value="F:hydrolase activity"/>
    <property type="evidence" value="ECO:0007669"/>
    <property type="project" value="UniProtKB-KW"/>
</dbReference>
<dbReference type="Gene3D" id="2.120.10.30">
    <property type="entry name" value="TolB, C-terminal domain"/>
    <property type="match status" value="1"/>
</dbReference>
<feature type="domain" description="Peptidase S9 prolyl oligopeptidase catalytic" evidence="3">
    <location>
        <begin position="448"/>
        <end position="663"/>
    </location>
</feature>
<evidence type="ECO:0000259" key="3">
    <source>
        <dbReference type="Pfam" id="PF00326"/>
    </source>
</evidence>
<dbReference type="SUPFAM" id="SSF82171">
    <property type="entry name" value="DPP6 N-terminal domain-like"/>
    <property type="match status" value="1"/>
</dbReference>
<dbReference type="EMBL" id="JBIGHV010000012">
    <property type="protein sequence ID" value="MFG6433383.1"/>
    <property type="molecule type" value="Genomic_DNA"/>
</dbReference>
<dbReference type="RefSeq" id="WP_394484045.1">
    <property type="nucleotide sequence ID" value="NZ_JBIGHV010000012.1"/>
</dbReference>
<feature type="signal peptide" evidence="2">
    <location>
        <begin position="1"/>
        <end position="23"/>
    </location>
</feature>
<evidence type="ECO:0000313" key="5">
    <source>
        <dbReference type="Proteomes" id="UP001606210"/>
    </source>
</evidence>
<keyword evidence="1 4" id="KW-0378">Hydrolase</keyword>
<gene>
    <name evidence="4" type="ORF">ACG00Y_25980</name>
</gene>
<organism evidence="4 5">
    <name type="scientific">Pelomonas parva</name>
    <dbReference type="NCBI Taxonomy" id="3299032"/>
    <lineage>
        <taxon>Bacteria</taxon>
        <taxon>Pseudomonadati</taxon>
        <taxon>Pseudomonadota</taxon>
        <taxon>Betaproteobacteria</taxon>
        <taxon>Burkholderiales</taxon>
        <taxon>Sphaerotilaceae</taxon>
        <taxon>Roseateles</taxon>
    </lineage>
</organism>
<dbReference type="InterPro" id="IPR001375">
    <property type="entry name" value="Peptidase_S9_cat"/>
</dbReference>
<keyword evidence="5" id="KW-1185">Reference proteome</keyword>
<feature type="chain" id="PRO_5046637853" evidence="2">
    <location>
        <begin position="24"/>
        <end position="664"/>
    </location>
</feature>
<evidence type="ECO:0000313" key="4">
    <source>
        <dbReference type="EMBL" id="MFG6433383.1"/>
    </source>
</evidence>
<dbReference type="InterPro" id="IPR011042">
    <property type="entry name" value="6-blade_b-propeller_TolB-like"/>
</dbReference>
<dbReference type="PANTHER" id="PTHR42776:SF27">
    <property type="entry name" value="DIPEPTIDYL PEPTIDASE FAMILY MEMBER 6"/>
    <property type="match status" value="1"/>
</dbReference>
<name>A0ABW7F9S6_9BURK</name>
<sequence>MTLFNRCAGLVAGLLLCAAGAQAAPPPAEAFYRDADTQAVQLSPSGRWLAMTGALGTKHPSLLVFDVLAGGQPQRVAQFKDGDVTQVRWVNDTRLVFGVQGRESGSDRPRGALGLYAVNADGSQRVQLVRNFGSRVVNDAARPGLLSWNHRLLHVPIPREGKDNNEVLIGRITLNEQRTVTPLWLDTLTGRTRPAVSQPPADVVHWVADPFGEPRAAIAVQGTRQTTYWRPPGSDDWQELQESLIDEAPFDVHAVDANGTLFVTQQRGDAGHAVLTRYDFEQRAPAEQALVVTPGFDFRGGLRLGDDGRLRGVRVLAEGESTAWLTERMQAIQADVDGTLPGRINDITCRRCGQPDMVLLVHSYSDREPGEWWVHRSSPAGGKAWQHVGRARAELKPEDMATLSLQRIPARDGLALPVWITRPANAKGPLPAVVLVHGGPWLRGNLWRWNAEAQFLASRGYVVIEPEFRGSTGYGEAHHRAGFKQWGQAMQNDVADALKWAQRQGVASDKACIVGNSYGGYSALMGLANDPALYRCGVAGLAVTDLELLVRGSWWVSDDASELTRSYVIPKMIGDPQKDAAMIAAHSPVNLAEKIKAPVMLVFGEEDQRVPLAHGERMRRALRDAGNDPVWVTYAQEGHGFGLWQNRVDYAQRMEAFLARHLKP</sequence>
<reference evidence="4 5" key="1">
    <citation type="submission" date="2024-08" db="EMBL/GenBank/DDBJ databases">
        <authorList>
            <person name="Lu H."/>
        </authorList>
    </citation>
    <scope>NUCLEOTIDE SEQUENCE [LARGE SCALE GENOMIC DNA]</scope>
    <source>
        <strain evidence="4 5">LYH14W</strain>
    </source>
</reference>
<accession>A0ABW7F9S6</accession>
<keyword evidence="2" id="KW-0732">Signal</keyword>
<dbReference type="Proteomes" id="UP001606210">
    <property type="component" value="Unassembled WGS sequence"/>
</dbReference>
<evidence type="ECO:0000256" key="2">
    <source>
        <dbReference type="SAM" id="SignalP"/>
    </source>
</evidence>
<dbReference type="Pfam" id="PF00326">
    <property type="entry name" value="Peptidase_S9"/>
    <property type="match status" value="1"/>
</dbReference>
<dbReference type="InterPro" id="IPR029058">
    <property type="entry name" value="AB_hydrolase_fold"/>
</dbReference>
<dbReference type="SUPFAM" id="SSF53474">
    <property type="entry name" value="alpha/beta-Hydrolases"/>
    <property type="match status" value="1"/>
</dbReference>
<evidence type="ECO:0000256" key="1">
    <source>
        <dbReference type="ARBA" id="ARBA00022801"/>
    </source>
</evidence>
<dbReference type="Gene3D" id="3.40.50.1820">
    <property type="entry name" value="alpha/beta hydrolase"/>
    <property type="match status" value="1"/>
</dbReference>
<protein>
    <submittedName>
        <fullName evidence="4">Alpha/beta hydrolase family protein</fullName>
        <ecNumber evidence="4">3.4.-.-</ecNumber>
    </submittedName>
</protein>
<comment type="caution">
    <text evidence="4">The sequence shown here is derived from an EMBL/GenBank/DDBJ whole genome shotgun (WGS) entry which is preliminary data.</text>
</comment>
<proteinExistence type="predicted"/>
<dbReference type="EC" id="3.4.-.-" evidence="4"/>
<dbReference type="PANTHER" id="PTHR42776">
    <property type="entry name" value="SERINE PEPTIDASE S9 FAMILY MEMBER"/>
    <property type="match status" value="1"/>
</dbReference>